<evidence type="ECO:0000256" key="1">
    <source>
        <dbReference type="SAM" id="MobiDB-lite"/>
    </source>
</evidence>
<name>A0A5C4LF07_9HYPH</name>
<dbReference type="AlphaFoldDB" id="A0A5C4LF07"/>
<dbReference type="EMBL" id="VDDA01000006">
    <property type="protein sequence ID" value="TNC12358.1"/>
    <property type="molecule type" value="Genomic_DNA"/>
</dbReference>
<reference evidence="2 3" key="1">
    <citation type="submission" date="2019-06" db="EMBL/GenBank/DDBJ databases">
        <title>Genome of Methylobacterium sp. 17Sr1-39.</title>
        <authorList>
            <person name="Seo T."/>
        </authorList>
    </citation>
    <scope>NUCLEOTIDE SEQUENCE [LARGE SCALE GENOMIC DNA]</scope>
    <source>
        <strain evidence="2 3">17Sr1-39</strain>
    </source>
</reference>
<sequence>MSRRPPPTIDEMADILPPLVRALGEIVDMMDGLVEVACHATNVQESTADTLADLGHTLTEYAHAMMQEATARRRTGCGSVPLPSPGQEDGLAEGVAGEALPAA</sequence>
<accession>A0A5C4LF07</accession>
<dbReference type="Proteomes" id="UP000305267">
    <property type="component" value="Unassembled WGS sequence"/>
</dbReference>
<dbReference type="RefSeq" id="WP_139036714.1">
    <property type="nucleotide sequence ID" value="NZ_VDDA01000006.1"/>
</dbReference>
<feature type="region of interest" description="Disordered" evidence="1">
    <location>
        <begin position="72"/>
        <end position="103"/>
    </location>
</feature>
<dbReference type="OrthoDB" id="7996757at2"/>
<organism evidence="2 3">
    <name type="scientific">Methylobacterium terricola</name>
    <dbReference type="NCBI Taxonomy" id="2583531"/>
    <lineage>
        <taxon>Bacteria</taxon>
        <taxon>Pseudomonadati</taxon>
        <taxon>Pseudomonadota</taxon>
        <taxon>Alphaproteobacteria</taxon>
        <taxon>Hyphomicrobiales</taxon>
        <taxon>Methylobacteriaceae</taxon>
        <taxon>Methylobacterium</taxon>
    </lineage>
</organism>
<evidence type="ECO:0000313" key="2">
    <source>
        <dbReference type="EMBL" id="TNC12358.1"/>
    </source>
</evidence>
<comment type="caution">
    <text evidence="2">The sequence shown here is derived from an EMBL/GenBank/DDBJ whole genome shotgun (WGS) entry which is preliminary data.</text>
</comment>
<protein>
    <submittedName>
        <fullName evidence="2">Uncharacterized protein</fullName>
    </submittedName>
</protein>
<proteinExistence type="predicted"/>
<keyword evidence="3" id="KW-1185">Reference proteome</keyword>
<gene>
    <name evidence="2" type="ORF">FF100_16140</name>
</gene>
<evidence type="ECO:0000313" key="3">
    <source>
        <dbReference type="Proteomes" id="UP000305267"/>
    </source>
</evidence>